<dbReference type="CDD" id="cd07812">
    <property type="entry name" value="SRPBCC"/>
    <property type="match status" value="1"/>
</dbReference>
<organism evidence="1 3">
    <name type="scientific">Ferroplasma acidiphilum</name>
    <dbReference type="NCBI Taxonomy" id="74969"/>
    <lineage>
        <taxon>Archaea</taxon>
        <taxon>Methanobacteriati</taxon>
        <taxon>Thermoplasmatota</taxon>
        <taxon>Thermoplasmata</taxon>
        <taxon>Thermoplasmatales</taxon>
        <taxon>Ferroplasmaceae</taxon>
        <taxon>Ferroplasma</taxon>
    </lineage>
</organism>
<dbReference type="Proteomes" id="UP000546917">
    <property type="component" value="Unassembled WGS sequence"/>
</dbReference>
<dbReference type="STRING" id="74969.FAD_1289"/>
<dbReference type="Proteomes" id="UP000192050">
    <property type="component" value="Chromosome"/>
</dbReference>
<dbReference type="Gene3D" id="3.30.530.20">
    <property type="match status" value="1"/>
</dbReference>
<evidence type="ECO:0000313" key="3">
    <source>
        <dbReference type="Proteomes" id="UP000192050"/>
    </source>
</evidence>
<dbReference type="RefSeq" id="WP_009886393.1">
    <property type="nucleotide sequence ID" value="NZ_CP015363.1"/>
</dbReference>
<evidence type="ECO:0000313" key="4">
    <source>
        <dbReference type="Proteomes" id="UP000546917"/>
    </source>
</evidence>
<dbReference type="OrthoDB" id="7914at2157"/>
<reference evidence="2 4" key="2">
    <citation type="submission" date="2020-05" db="EMBL/GenBank/DDBJ databases">
        <authorList>
            <person name="Zhang R."/>
        </authorList>
    </citation>
    <scope>NUCLEOTIDE SEQUENCE [LARGE SCALE GENOMIC DNA]</scope>
    <source>
        <strain evidence="2 4">DSM 28986</strain>
    </source>
</reference>
<dbReference type="KEGG" id="fai:FAD_1289"/>
<dbReference type="GeneID" id="16024517"/>
<dbReference type="EMBL" id="CP015363">
    <property type="protein sequence ID" value="ARD85157.1"/>
    <property type="molecule type" value="Genomic_DNA"/>
</dbReference>
<evidence type="ECO:0000313" key="1">
    <source>
        <dbReference type="EMBL" id="ARD85157.1"/>
    </source>
</evidence>
<dbReference type="EMBL" id="JABGBP010000103">
    <property type="protein sequence ID" value="NOL59863.1"/>
    <property type="molecule type" value="Genomic_DNA"/>
</dbReference>
<dbReference type="GeneID" id="31676787"/>
<name>A0A1V0N4X3_9ARCH</name>
<dbReference type="AlphaFoldDB" id="A0A1V0N4X3"/>
<sequence length="132" mass="15627">MEFKKEIEVNSDREDIWELIKDYKRIPEFWHGTRSIEKEGNYYMVQFAFPGKGKMQLKEDEDNFILSENYLKGPFTGEKTTQLYGNDPVKIVSVWNIKLSPMLRAFSNKLQGHFEQGTEDALKRIKDYFESS</sequence>
<proteinExistence type="predicted"/>
<keyword evidence="3" id="KW-1185">Reference proteome</keyword>
<dbReference type="InterPro" id="IPR023393">
    <property type="entry name" value="START-like_dom_sf"/>
</dbReference>
<evidence type="ECO:0000313" key="2">
    <source>
        <dbReference type="EMBL" id="NOL59863.1"/>
    </source>
</evidence>
<dbReference type="SUPFAM" id="SSF55961">
    <property type="entry name" value="Bet v1-like"/>
    <property type="match status" value="1"/>
</dbReference>
<reference evidence="1 3" key="1">
    <citation type="submission" date="2011-10" db="EMBL/GenBank/DDBJ databases">
        <title>Metabolic and evolutionary patterns in the extreme acidophile Ferroplasma acidiphilum.</title>
        <authorList>
            <person name="Golyshina O.V."/>
            <person name="Kozyavkin S.A."/>
            <person name="Tatusov R.L."/>
            <person name="Slesarev A.I."/>
            <person name="Golyshin P.N."/>
        </authorList>
    </citation>
    <scope>NUCLEOTIDE SEQUENCE [LARGE SCALE GENOMIC DNA]</scope>
    <source>
        <strain evidence="1">Berkeley</strain>
        <strain evidence="3">Y</strain>
    </source>
</reference>
<gene>
    <name evidence="1" type="ORF">FAD_1289</name>
    <name evidence="2" type="ORF">HLB00_03315</name>
</gene>
<protein>
    <submittedName>
        <fullName evidence="2">SRPBCC family protein</fullName>
    </submittedName>
</protein>
<accession>A0A1V0N4X3</accession>